<dbReference type="RefSeq" id="WP_130244472.1">
    <property type="nucleotide sequence ID" value="NZ_PPUZ01000015.1"/>
</dbReference>
<reference evidence="1 2" key="1">
    <citation type="submission" date="2018-01" db="EMBL/GenBank/DDBJ databases">
        <title>Co-occurrence of chitin degradation, pigmentation and bioactivity in marine Pseudoalteromonas.</title>
        <authorList>
            <person name="Paulsen S."/>
            <person name="Gram L."/>
            <person name="Machado H."/>
        </authorList>
    </citation>
    <scope>NUCLEOTIDE SEQUENCE [LARGE SCALE GENOMIC DNA]</scope>
    <source>
        <strain evidence="1 2">S1946</strain>
    </source>
</reference>
<dbReference type="AlphaFoldDB" id="A0A4Q7EKR2"/>
<gene>
    <name evidence="1" type="ORF">C3B51_05865</name>
</gene>
<evidence type="ECO:0000313" key="1">
    <source>
        <dbReference type="EMBL" id="RZM83803.1"/>
    </source>
</evidence>
<dbReference type="EMBL" id="PPUZ01000015">
    <property type="protein sequence ID" value="RZM83803.1"/>
    <property type="molecule type" value="Genomic_DNA"/>
</dbReference>
<evidence type="ECO:0000313" key="2">
    <source>
        <dbReference type="Proteomes" id="UP000292345"/>
    </source>
</evidence>
<proteinExistence type="predicted"/>
<dbReference type="Pfam" id="PF09684">
    <property type="entry name" value="Tail_P2_I"/>
    <property type="match status" value="1"/>
</dbReference>
<sequence length="240" mass="26137">MSESLLPCQASEFEQALDKAGSRISQLPVPISQIWDPWRCPAHFLPWLADGLSVDSWDSLWPEHIQRQVIADSVPNHRIKGTIGAIKQSLNSLNASVELHEWWQTGGVPHSAELLALAHDNLDPQGNTLLTPKLQAQLWQSVAATKPCRSQIQFSVGVTQTQTLGLASGAHSLSAQTGQWSEQYDFSFSPSSIHLSGAAQSLSVSTRCLSQSAQMQLNSAVWVANGMATTQLQQVMMTTV</sequence>
<dbReference type="NCBIfam" id="TIGR01634">
    <property type="entry name" value="tail_P2_I"/>
    <property type="match status" value="1"/>
</dbReference>
<dbReference type="Proteomes" id="UP000292345">
    <property type="component" value="Unassembled WGS sequence"/>
</dbReference>
<name>A0A4Q7EKR2_9GAMM</name>
<accession>A0A4Q7EKR2</accession>
<comment type="caution">
    <text evidence="1">The sequence shown here is derived from an EMBL/GenBank/DDBJ whole genome shotgun (WGS) entry which is preliminary data.</text>
</comment>
<protein>
    <submittedName>
        <fullName evidence="1">Phage tail protein I</fullName>
    </submittedName>
</protein>
<dbReference type="InterPro" id="IPR006521">
    <property type="entry name" value="Tail_protein_I"/>
</dbReference>
<organism evidence="1 2">
    <name type="scientific">Pseudoalteromonas rubra</name>
    <dbReference type="NCBI Taxonomy" id="43658"/>
    <lineage>
        <taxon>Bacteria</taxon>
        <taxon>Pseudomonadati</taxon>
        <taxon>Pseudomonadota</taxon>
        <taxon>Gammaproteobacteria</taxon>
        <taxon>Alteromonadales</taxon>
        <taxon>Pseudoalteromonadaceae</taxon>
        <taxon>Pseudoalteromonas</taxon>
    </lineage>
</organism>